<organism evidence="4 5">
    <name type="scientific">Acidicapsa dinghuensis</name>
    <dbReference type="NCBI Taxonomy" id="2218256"/>
    <lineage>
        <taxon>Bacteria</taxon>
        <taxon>Pseudomonadati</taxon>
        <taxon>Acidobacteriota</taxon>
        <taxon>Terriglobia</taxon>
        <taxon>Terriglobales</taxon>
        <taxon>Acidobacteriaceae</taxon>
        <taxon>Acidicapsa</taxon>
    </lineage>
</organism>
<evidence type="ECO:0000256" key="1">
    <source>
        <dbReference type="SAM" id="MobiDB-lite"/>
    </source>
</evidence>
<dbReference type="InterPro" id="IPR002035">
    <property type="entry name" value="VWF_A"/>
</dbReference>
<reference evidence="5" key="1">
    <citation type="journal article" date="2019" name="Int. J. Syst. Evol. Microbiol.">
        <title>The Global Catalogue of Microorganisms (GCM) 10K type strain sequencing project: providing services to taxonomists for standard genome sequencing and annotation.</title>
        <authorList>
            <consortium name="The Broad Institute Genomics Platform"/>
            <consortium name="The Broad Institute Genome Sequencing Center for Infectious Disease"/>
            <person name="Wu L."/>
            <person name="Ma J."/>
        </authorList>
    </citation>
    <scope>NUCLEOTIDE SEQUENCE [LARGE SCALE GENOMIC DNA]</scope>
    <source>
        <strain evidence="5">JCM 4087</strain>
    </source>
</reference>
<sequence>MFPLRLSLVLLCVSPAFSQTPVPGGAANQPTPVITTNSTVVLVPALVTTRKGEPVFALTAKDFALTDDGVTQPLTLEPDNDAEPLALIVAIQTGGDGARRLRNYGTLSLMVDNLTGQVPHKVAVVTFDSVPKLVQGFTDDSDDISSAIRNLSPGDPGAAILDTLGFSVDLLKQQPIQYRRAILLISETLDRPLAGSHVSMEEALREIGDANTAIYSLAFSSIKSESLRRSGNAFETSAPGPRHGCMARADGPNPPTADEAAAGAKDTVADSAPARTPGQVANQAFDCAALLAPPLALGKMAVLAGVHSLEHNVPETVAEMTGGEYFPFKDNKSLERDLETISNHVPNRYMLSFQPQSPHVGLHTVKLRLNGYPELDLAARNSYWVDNDSTTQSR</sequence>
<dbReference type="NCBIfam" id="TIGR03436">
    <property type="entry name" value="acidobact_VWFA"/>
    <property type="match status" value="1"/>
</dbReference>
<feature type="region of interest" description="Disordered" evidence="1">
    <location>
        <begin position="232"/>
        <end position="266"/>
    </location>
</feature>
<dbReference type="SUPFAM" id="SSF53300">
    <property type="entry name" value="vWA-like"/>
    <property type="match status" value="1"/>
</dbReference>
<protein>
    <submittedName>
        <fullName evidence="4">VWA domain-containing protein</fullName>
    </submittedName>
</protein>
<feature type="signal peptide" evidence="2">
    <location>
        <begin position="1"/>
        <end position="18"/>
    </location>
</feature>
<dbReference type="RefSeq" id="WP_263342004.1">
    <property type="nucleotide sequence ID" value="NZ_JAGSYH010000009.1"/>
</dbReference>
<gene>
    <name evidence="4" type="ORF">ACFPT7_18345</name>
</gene>
<feature type="chain" id="PRO_5047265063" evidence="2">
    <location>
        <begin position="19"/>
        <end position="394"/>
    </location>
</feature>
<accession>A0ABW1EKI0</accession>
<dbReference type="Gene3D" id="3.40.50.410">
    <property type="entry name" value="von Willebrand factor, type A domain"/>
    <property type="match status" value="1"/>
</dbReference>
<evidence type="ECO:0000256" key="2">
    <source>
        <dbReference type="SAM" id="SignalP"/>
    </source>
</evidence>
<dbReference type="InterPro" id="IPR017802">
    <property type="entry name" value="VWFA-rel_acidobac-type"/>
</dbReference>
<keyword evidence="2" id="KW-0732">Signal</keyword>
<feature type="domain" description="VWFA" evidence="3">
    <location>
        <begin position="117"/>
        <end position="186"/>
    </location>
</feature>
<evidence type="ECO:0000313" key="4">
    <source>
        <dbReference type="EMBL" id="MFC5864272.1"/>
    </source>
</evidence>
<dbReference type="InterPro" id="IPR036465">
    <property type="entry name" value="vWFA_dom_sf"/>
</dbReference>
<evidence type="ECO:0000259" key="3">
    <source>
        <dbReference type="Pfam" id="PF13519"/>
    </source>
</evidence>
<dbReference type="EMBL" id="JBHSPH010000009">
    <property type="protein sequence ID" value="MFC5864272.1"/>
    <property type="molecule type" value="Genomic_DNA"/>
</dbReference>
<dbReference type="Pfam" id="PF13519">
    <property type="entry name" value="VWA_2"/>
    <property type="match status" value="1"/>
</dbReference>
<keyword evidence="5" id="KW-1185">Reference proteome</keyword>
<proteinExistence type="predicted"/>
<evidence type="ECO:0000313" key="5">
    <source>
        <dbReference type="Proteomes" id="UP001596091"/>
    </source>
</evidence>
<dbReference type="Proteomes" id="UP001596091">
    <property type="component" value="Unassembled WGS sequence"/>
</dbReference>
<comment type="caution">
    <text evidence="4">The sequence shown here is derived from an EMBL/GenBank/DDBJ whole genome shotgun (WGS) entry which is preliminary data.</text>
</comment>
<name>A0ABW1EKI0_9BACT</name>